<dbReference type="AlphaFoldDB" id="A0A382Q3Y0"/>
<reference evidence="1" key="1">
    <citation type="submission" date="2018-05" db="EMBL/GenBank/DDBJ databases">
        <authorList>
            <person name="Lanie J.A."/>
            <person name="Ng W.-L."/>
            <person name="Kazmierczak K.M."/>
            <person name="Andrzejewski T.M."/>
            <person name="Davidsen T.M."/>
            <person name="Wayne K.J."/>
            <person name="Tettelin H."/>
            <person name="Glass J.I."/>
            <person name="Rusch D."/>
            <person name="Podicherti R."/>
            <person name="Tsui H.-C.T."/>
            <person name="Winkler M.E."/>
        </authorList>
    </citation>
    <scope>NUCLEOTIDE SEQUENCE</scope>
</reference>
<sequence>MPTIQRRRGKNGKETFTVTIRLKGVSSQTATFDRLTDAKK</sequence>
<proteinExistence type="predicted"/>
<evidence type="ECO:0008006" key="2">
    <source>
        <dbReference type="Google" id="ProtNLM"/>
    </source>
</evidence>
<accession>A0A382Q3Y0</accession>
<dbReference type="EMBL" id="UINC01111803">
    <property type="protein sequence ID" value="SVC80284.1"/>
    <property type="molecule type" value="Genomic_DNA"/>
</dbReference>
<feature type="non-terminal residue" evidence="1">
    <location>
        <position position="40"/>
    </location>
</feature>
<gene>
    <name evidence="1" type="ORF">METZ01_LOCUS333138</name>
</gene>
<name>A0A382Q3Y0_9ZZZZ</name>
<protein>
    <recommendedName>
        <fullName evidence="2">Arm DNA-binding domain-containing protein</fullName>
    </recommendedName>
</protein>
<evidence type="ECO:0000313" key="1">
    <source>
        <dbReference type="EMBL" id="SVC80284.1"/>
    </source>
</evidence>
<organism evidence="1">
    <name type="scientific">marine metagenome</name>
    <dbReference type="NCBI Taxonomy" id="408172"/>
    <lineage>
        <taxon>unclassified sequences</taxon>
        <taxon>metagenomes</taxon>
        <taxon>ecological metagenomes</taxon>
    </lineage>
</organism>